<reference evidence="1 2" key="1">
    <citation type="journal article" date="2020" name="Cell">
        <title>Large-Scale Comparative Analyses of Tick Genomes Elucidate Their Genetic Diversity and Vector Capacities.</title>
        <authorList>
            <consortium name="Tick Genome and Microbiome Consortium (TIGMIC)"/>
            <person name="Jia N."/>
            <person name="Wang J."/>
            <person name="Shi W."/>
            <person name="Du L."/>
            <person name="Sun Y."/>
            <person name="Zhan W."/>
            <person name="Jiang J.F."/>
            <person name="Wang Q."/>
            <person name="Zhang B."/>
            <person name="Ji P."/>
            <person name="Bell-Sakyi L."/>
            <person name="Cui X.M."/>
            <person name="Yuan T.T."/>
            <person name="Jiang B.G."/>
            <person name="Yang W.F."/>
            <person name="Lam T.T."/>
            <person name="Chang Q.C."/>
            <person name="Ding S.J."/>
            <person name="Wang X.J."/>
            <person name="Zhu J.G."/>
            <person name="Ruan X.D."/>
            <person name="Zhao L."/>
            <person name="Wei J.T."/>
            <person name="Ye R.Z."/>
            <person name="Que T.C."/>
            <person name="Du C.H."/>
            <person name="Zhou Y.H."/>
            <person name="Cheng J.X."/>
            <person name="Dai P.F."/>
            <person name="Guo W.B."/>
            <person name="Han X.H."/>
            <person name="Huang E.J."/>
            <person name="Li L.F."/>
            <person name="Wei W."/>
            <person name="Gao Y.C."/>
            <person name="Liu J.Z."/>
            <person name="Shao H.Z."/>
            <person name="Wang X."/>
            <person name="Wang C.C."/>
            <person name="Yang T.C."/>
            <person name="Huo Q.B."/>
            <person name="Li W."/>
            <person name="Chen H.Y."/>
            <person name="Chen S.E."/>
            <person name="Zhou L.G."/>
            <person name="Ni X.B."/>
            <person name="Tian J.H."/>
            <person name="Sheng Y."/>
            <person name="Liu T."/>
            <person name="Pan Y.S."/>
            <person name="Xia L.Y."/>
            <person name="Li J."/>
            <person name="Zhao F."/>
            <person name="Cao W.C."/>
        </authorList>
    </citation>
    <scope>NUCLEOTIDE SEQUENCE [LARGE SCALE GENOMIC DNA]</scope>
    <source>
        <strain evidence="1">Iper-2018</strain>
    </source>
</reference>
<accession>A0AC60QTP5</accession>
<evidence type="ECO:0000313" key="1">
    <source>
        <dbReference type="EMBL" id="KAG0440423.1"/>
    </source>
</evidence>
<sequence>MTGMSSLDQAGREHIVEAWKCDSNSLTLRAMPRITHSHLFPNSFEKMRVNLAFHLFNEEVERGLHLCHEQIQGQAKFLDSFLDCLDKWEDAAKDGGILSQSMAEGLRVTLHSTQSLLQYLTTLGYQYIMMARLSQNCIERLFGIIPQSSGPNDHPTPAQFLILANCLSFYNLAKSPTGGSVSKGVLSSLFCAEDAETTARDQLDALLEAGKLHEVEEALVEDDMPAASRRLATLVSSITWRDMQSGSVSTRKEDVEPASLPVSGRPRQQLQTTLPHTRAISTEVDFFLQQTRSSSSLAISKKCSRESCGQAPAWNPFAQLFAQPSALSTTEPAAESA</sequence>
<dbReference type="EMBL" id="JABSTQ010004991">
    <property type="protein sequence ID" value="KAG0440423.1"/>
    <property type="molecule type" value="Genomic_DNA"/>
</dbReference>
<keyword evidence="2" id="KW-1185">Reference proteome</keyword>
<protein>
    <submittedName>
        <fullName evidence="1">Uncharacterized protein</fullName>
    </submittedName>
</protein>
<comment type="caution">
    <text evidence="1">The sequence shown here is derived from an EMBL/GenBank/DDBJ whole genome shotgun (WGS) entry which is preliminary data.</text>
</comment>
<dbReference type="Proteomes" id="UP000805193">
    <property type="component" value="Unassembled WGS sequence"/>
</dbReference>
<gene>
    <name evidence="1" type="ORF">HPB47_016284</name>
</gene>
<evidence type="ECO:0000313" key="2">
    <source>
        <dbReference type="Proteomes" id="UP000805193"/>
    </source>
</evidence>
<organism evidence="1 2">
    <name type="scientific">Ixodes persulcatus</name>
    <name type="common">Taiga tick</name>
    <dbReference type="NCBI Taxonomy" id="34615"/>
    <lineage>
        <taxon>Eukaryota</taxon>
        <taxon>Metazoa</taxon>
        <taxon>Ecdysozoa</taxon>
        <taxon>Arthropoda</taxon>
        <taxon>Chelicerata</taxon>
        <taxon>Arachnida</taxon>
        <taxon>Acari</taxon>
        <taxon>Parasitiformes</taxon>
        <taxon>Ixodida</taxon>
        <taxon>Ixodoidea</taxon>
        <taxon>Ixodidae</taxon>
        <taxon>Ixodinae</taxon>
        <taxon>Ixodes</taxon>
    </lineage>
</organism>
<name>A0AC60QTP5_IXOPE</name>
<proteinExistence type="predicted"/>